<dbReference type="Pfam" id="PF00078">
    <property type="entry name" value="RVT_1"/>
    <property type="match status" value="1"/>
</dbReference>
<dbReference type="InterPro" id="IPR000123">
    <property type="entry name" value="Reverse_transcriptase_msDNA"/>
</dbReference>
<reference evidence="11 12" key="1">
    <citation type="submission" date="2019-09" db="EMBL/GenBank/DDBJ databases">
        <authorList>
            <person name="Pidcock S.E."/>
            <person name="Huws S.A."/>
        </authorList>
    </citation>
    <scope>NUCLEOTIDE SEQUENCE [LARGE SCALE GENOMIC DNA]</scope>
    <source>
        <strain evidence="11 12">MZ8</strain>
    </source>
</reference>
<dbReference type="GO" id="GO:0003723">
    <property type="term" value="F:RNA binding"/>
    <property type="evidence" value="ECO:0007669"/>
    <property type="project" value="InterPro"/>
</dbReference>
<evidence type="ECO:0000256" key="7">
    <source>
        <dbReference type="ARBA" id="ARBA00023118"/>
    </source>
</evidence>
<evidence type="ECO:0000256" key="1">
    <source>
        <dbReference type="ARBA" id="ARBA00012493"/>
    </source>
</evidence>
<dbReference type="SUPFAM" id="SSF56672">
    <property type="entry name" value="DNA/RNA polymerases"/>
    <property type="match status" value="1"/>
</dbReference>
<dbReference type="GO" id="GO:0003964">
    <property type="term" value="F:RNA-directed DNA polymerase activity"/>
    <property type="evidence" value="ECO:0007669"/>
    <property type="project" value="UniProtKB-KW"/>
</dbReference>
<dbReference type="EC" id="2.7.7.49" evidence="1"/>
<evidence type="ECO:0000256" key="6">
    <source>
        <dbReference type="ARBA" id="ARBA00022918"/>
    </source>
</evidence>
<dbReference type="AlphaFoldDB" id="A0A6M0LCR5"/>
<gene>
    <name evidence="11" type="ORF">F0Q01_01015</name>
</gene>
<sequence length="367" mass="43382">MKRYSFVKASIVKPFFMGDNNGMNGWNIQDKEDFYNRIGVKTDLELKSYVSFLAKNKYYKQSVEIPKKNGTRLIYNIDKTSELYRIHNNLKKQYLDRIYISDAAYGFVKKRSYYDYLVPHLNKYKNRHYMRIDISSFFDSIKSEHIENAFGFILKECKDRDYIIERLKEIFLYNGTLAQGTPIAPAVSNIVFRELDIRIEKYCNKRKVVYTRYADDLLFSSDDNTVMRKDFYRGIRKILGSRGFNINEDKTINMSDSIVMNGIVVGKSIHLSRKKLKPIRTMLFALKLVEKEKDIEKCLKCINNTFQKAKIDKTFNSAIDVRFYLCGYRSYLIQILKYCEDINIENRLKKIINSIESYLNGPKKSFL</sequence>
<evidence type="ECO:0000256" key="5">
    <source>
        <dbReference type="ARBA" id="ARBA00022842"/>
    </source>
</evidence>
<accession>A0A6M0LCR5</accession>
<keyword evidence="4" id="KW-0479">Metal-binding</keyword>
<evidence type="ECO:0000256" key="9">
    <source>
        <dbReference type="ARBA" id="ARBA00048173"/>
    </source>
</evidence>
<dbReference type="InterPro" id="IPR051083">
    <property type="entry name" value="GrpII_Intron_Splice-Mob/Def"/>
</dbReference>
<dbReference type="PRINTS" id="PR00866">
    <property type="entry name" value="RNADNAPOLMS"/>
</dbReference>
<evidence type="ECO:0000313" key="11">
    <source>
        <dbReference type="EMBL" id="NEX00462.1"/>
    </source>
</evidence>
<feature type="domain" description="Reverse transcriptase" evidence="10">
    <location>
        <begin position="46"/>
        <end position="265"/>
    </location>
</feature>
<protein>
    <recommendedName>
        <fullName evidence="1">RNA-directed DNA polymerase</fullName>
        <ecNumber evidence="1">2.7.7.49</ecNumber>
    </recommendedName>
</protein>
<keyword evidence="5" id="KW-0460">Magnesium</keyword>
<dbReference type="CDD" id="cd03487">
    <property type="entry name" value="RT_Bac_retron_II"/>
    <property type="match status" value="1"/>
</dbReference>
<evidence type="ECO:0000259" key="10">
    <source>
        <dbReference type="PROSITE" id="PS50878"/>
    </source>
</evidence>
<evidence type="ECO:0000256" key="4">
    <source>
        <dbReference type="ARBA" id="ARBA00022723"/>
    </source>
</evidence>
<comment type="similarity">
    <text evidence="8">Belongs to the bacterial reverse transcriptase family.</text>
</comment>
<dbReference type="GO" id="GO:0046872">
    <property type="term" value="F:metal ion binding"/>
    <property type="evidence" value="ECO:0007669"/>
    <property type="project" value="UniProtKB-KW"/>
</dbReference>
<keyword evidence="7" id="KW-0051">Antiviral defense</keyword>
<comment type="catalytic activity">
    <reaction evidence="9">
        <text>DNA(n) + a 2'-deoxyribonucleoside 5'-triphosphate = DNA(n+1) + diphosphate</text>
        <dbReference type="Rhea" id="RHEA:22508"/>
        <dbReference type="Rhea" id="RHEA-COMP:17339"/>
        <dbReference type="Rhea" id="RHEA-COMP:17340"/>
        <dbReference type="ChEBI" id="CHEBI:33019"/>
        <dbReference type="ChEBI" id="CHEBI:61560"/>
        <dbReference type="ChEBI" id="CHEBI:173112"/>
        <dbReference type="EC" id="2.7.7.49"/>
    </reaction>
</comment>
<dbReference type="Proteomes" id="UP000473091">
    <property type="component" value="Unassembled WGS sequence"/>
</dbReference>
<keyword evidence="6 11" id="KW-0695">RNA-directed DNA polymerase</keyword>
<dbReference type="EMBL" id="VTVE01000001">
    <property type="protein sequence ID" value="NEX00462.1"/>
    <property type="molecule type" value="Genomic_DNA"/>
</dbReference>
<dbReference type="InterPro" id="IPR000477">
    <property type="entry name" value="RT_dom"/>
</dbReference>
<proteinExistence type="inferred from homology"/>
<keyword evidence="3" id="KW-0548">Nucleotidyltransferase</keyword>
<reference evidence="11 12" key="2">
    <citation type="submission" date="2020-03" db="EMBL/GenBank/DDBJ databases">
        <title>Investigating the evolutionary divergence of the Butyrivibrio group.</title>
        <authorList>
            <person name="Skvortsov T."/>
            <person name="Santos F.G."/>
            <person name="Ting K.S."/>
            <person name="Creevey C.J."/>
        </authorList>
    </citation>
    <scope>NUCLEOTIDE SEQUENCE [LARGE SCALE GENOMIC DNA]</scope>
    <source>
        <strain evidence="11 12">MZ8</strain>
    </source>
</reference>
<dbReference type="InterPro" id="IPR043502">
    <property type="entry name" value="DNA/RNA_pol_sf"/>
</dbReference>
<dbReference type="GO" id="GO:0051607">
    <property type="term" value="P:defense response to virus"/>
    <property type="evidence" value="ECO:0007669"/>
    <property type="project" value="UniProtKB-KW"/>
</dbReference>
<dbReference type="PROSITE" id="PS50878">
    <property type="entry name" value="RT_POL"/>
    <property type="match status" value="1"/>
</dbReference>
<name>A0A6M0LCR5_PSEXY</name>
<evidence type="ECO:0000313" key="12">
    <source>
        <dbReference type="Proteomes" id="UP000473091"/>
    </source>
</evidence>
<evidence type="ECO:0000256" key="3">
    <source>
        <dbReference type="ARBA" id="ARBA00022695"/>
    </source>
</evidence>
<comment type="caution">
    <text evidence="11">The sequence shown here is derived from an EMBL/GenBank/DDBJ whole genome shotgun (WGS) entry which is preliminary data.</text>
</comment>
<organism evidence="11 12">
    <name type="scientific">Pseudobutyrivibrio xylanivorans</name>
    <dbReference type="NCBI Taxonomy" id="185007"/>
    <lineage>
        <taxon>Bacteria</taxon>
        <taxon>Bacillati</taxon>
        <taxon>Bacillota</taxon>
        <taxon>Clostridia</taxon>
        <taxon>Lachnospirales</taxon>
        <taxon>Lachnospiraceae</taxon>
        <taxon>Pseudobutyrivibrio</taxon>
    </lineage>
</organism>
<evidence type="ECO:0000256" key="8">
    <source>
        <dbReference type="ARBA" id="ARBA00034120"/>
    </source>
</evidence>
<keyword evidence="2" id="KW-0808">Transferase</keyword>
<dbReference type="PANTHER" id="PTHR34047">
    <property type="entry name" value="NUCLEAR INTRON MATURASE 1, MITOCHONDRIAL-RELATED"/>
    <property type="match status" value="1"/>
</dbReference>
<evidence type="ECO:0000256" key="2">
    <source>
        <dbReference type="ARBA" id="ARBA00022679"/>
    </source>
</evidence>